<gene>
    <name evidence="1" type="ORF">PanWU01x14_055870</name>
</gene>
<evidence type="ECO:0000313" key="2">
    <source>
        <dbReference type="Proteomes" id="UP000237105"/>
    </source>
</evidence>
<dbReference type="PANTHER" id="PTHR13343">
    <property type="entry name" value="CREG1 PROTEIN"/>
    <property type="match status" value="1"/>
</dbReference>
<dbReference type="SUPFAM" id="SSF50475">
    <property type="entry name" value="FMN-binding split barrel"/>
    <property type="match status" value="1"/>
</dbReference>
<reference evidence="2" key="1">
    <citation type="submission" date="2016-06" db="EMBL/GenBank/DDBJ databases">
        <title>Parallel loss of symbiosis genes in relatives of nitrogen-fixing non-legume Parasponia.</title>
        <authorList>
            <person name="Van Velzen R."/>
            <person name="Holmer R."/>
            <person name="Bu F."/>
            <person name="Rutten L."/>
            <person name="Van Zeijl A."/>
            <person name="Liu W."/>
            <person name="Santuari L."/>
            <person name="Cao Q."/>
            <person name="Sharma T."/>
            <person name="Shen D."/>
            <person name="Roswanjaya Y."/>
            <person name="Wardhani T."/>
            <person name="Kalhor M.S."/>
            <person name="Jansen J."/>
            <person name="Van den Hoogen J."/>
            <person name="Gungor B."/>
            <person name="Hartog M."/>
            <person name="Hontelez J."/>
            <person name="Verver J."/>
            <person name="Yang W.-C."/>
            <person name="Schijlen E."/>
            <person name="Repin R."/>
            <person name="Schilthuizen M."/>
            <person name="Schranz E."/>
            <person name="Heidstra R."/>
            <person name="Miyata K."/>
            <person name="Fedorova E."/>
            <person name="Kohlen W."/>
            <person name="Bisseling T."/>
            <person name="Smit S."/>
            <person name="Geurts R."/>
        </authorList>
    </citation>
    <scope>NUCLEOTIDE SEQUENCE [LARGE SCALE GENOMIC DNA]</scope>
    <source>
        <strain evidence="2">cv. WU1-14</strain>
    </source>
</reference>
<organism evidence="1 2">
    <name type="scientific">Parasponia andersonii</name>
    <name type="common">Sponia andersonii</name>
    <dbReference type="NCBI Taxonomy" id="3476"/>
    <lineage>
        <taxon>Eukaryota</taxon>
        <taxon>Viridiplantae</taxon>
        <taxon>Streptophyta</taxon>
        <taxon>Embryophyta</taxon>
        <taxon>Tracheophyta</taxon>
        <taxon>Spermatophyta</taxon>
        <taxon>Magnoliopsida</taxon>
        <taxon>eudicotyledons</taxon>
        <taxon>Gunneridae</taxon>
        <taxon>Pentapetalae</taxon>
        <taxon>rosids</taxon>
        <taxon>fabids</taxon>
        <taxon>Rosales</taxon>
        <taxon>Cannabaceae</taxon>
        <taxon>Parasponia</taxon>
    </lineage>
</organism>
<dbReference type="Proteomes" id="UP000237105">
    <property type="component" value="Unassembled WGS sequence"/>
</dbReference>
<keyword evidence="2" id="KW-1185">Reference proteome</keyword>
<evidence type="ECO:0000313" key="1">
    <source>
        <dbReference type="EMBL" id="PON73699.1"/>
    </source>
</evidence>
<accession>A0A2P5DK70</accession>
<proteinExistence type="predicted"/>
<sequence>MLLQTQSPSSHSALSLPSSIPVSKFKLNIPKPNPPFRKIRFRTVKCSISTVSEPIHLELKSNKPFPAELSRTIMELGSVGTLSTLTREGWPLGIGVRFAVDPEGTPVLCLNSSDTHLSIDSRSSLHVQLEQCGLRTPQCTILGNINKPEDGKAMKNKMKDLDFS</sequence>
<comment type="caution">
    <text evidence="1">The sequence shown here is derived from an EMBL/GenBank/DDBJ whole genome shotgun (WGS) entry which is preliminary data.</text>
</comment>
<dbReference type="Gene3D" id="2.30.110.10">
    <property type="entry name" value="Electron Transport, Fmn-binding Protein, Chain A"/>
    <property type="match status" value="1"/>
</dbReference>
<dbReference type="EMBL" id="JXTB01000032">
    <property type="protein sequence ID" value="PON73699.1"/>
    <property type="molecule type" value="Genomic_DNA"/>
</dbReference>
<dbReference type="InterPro" id="IPR012349">
    <property type="entry name" value="Split_barrel_FMN-bd"/>
</dbReference>
<dbReference type="PANTHER" id="PTHR13343:SF22">
    <property type="entry name" value="GLUTAMYL-TRNA REDUCTASE-BINDING PROTEIN, CHLOROPLASTIC"/>
    <property type="match status" value="1"/>
</dbReference>
<name>A0A2P5DK70_PARAD</name>
<dbReference type="AlphaFoldDB" id="A0A2P5DK70"/>
<protein>
    <submittedName>
        <fullName evidence="1">FMN-binding split barrel</fullName>
    </submittedName>
</protein>
<dbReference type="OrthoDB" id="2138282at2759"/>
<dbReference type="GO" id="GO:0009507">
    <property type="term" value="C:chloroplast"/>
    <property type="evidence" value="ECO:0007669"/>
    <property type="project" value="TreeGrafter"/>
</dbReference>